<dbReference type="AlphaFoldDB" id="A0A0L7LPF2"/>
<protein>
    <submittedName>
        <fullName evidence="1">Uncharacterized protein</fullName>
    </submittedName>
</protein>
<dbReference type="STRING" id="104452.A0A0L7LPF2"/>
<gene>
    <name evidence="1" type="ORF">OBRU01_04144</name>
</gene>
<dbReference type="Proteomes" id="UP000037510">
    <property type="component" value="Unassembled WGS sequence"/>
</dbReference>
<organism evidence="1 2">
    <name type="scientific">Operophtera brumata</name>
    <name type="common">Winter moth</name>
    <name type="synonym">Phalaena brumata</name>
    <dbReference type="NCBI Taxonomy" id="104452"/>
    <lineage>
        <taxon>Eukaryota</taxon>
        <taxon>Metazoa</taxon>
        <taxon>Ecdysozoa</taxon>
        <taxon>Arthropoda</taxon>
        <taxon>Hexapoda</taxon>
        <taxon>Insecta</taxon>
        <taxon>Pterygota</taxon>
        <taxon>Neoptera</taxon>
        <taxon>Endopterygota</taxon>
        <taxon>Lepidoptera</taxon>
        <taxon>Glossata</taxon>
        <taxon>Ditrysia</taxon>
        <taxon>Geometroidea</taxon>
        <taxon>Geometridae</taxon>
        <taxon>Larentiinae</taxon>
        <taxon>Operophtera</taxon>
    </lineage>
</organism>
<keyword evidence="2" id="KW-1185">Reference proteome</keyword>
<reference evidence="1 2" key="1">
    <citation type="journal article" date="2015" name="Genome Biol. Evol.">
        <title>The genome of winter moth (Operophtera brumata) provides a genomic perspective on sexual dimorphism and phenology.</title>
        <authorList>
            <person name="Derks M.F."/>
            <person name="Smit S."/>
            <person name="Salis L."/>
            <person name="Schijlen E."/>
            <person name="Bossers A."/>
            <person name="Mateman C."/>
            <person name="Pijl A.S."/>
            <person name="de Ridder D."/>
            <person name="Groenen M.A."/>
            <person name="Visser M.E."/>
            <person name="Megens H.J."/>
        </authorList>
    </citation>
    <scope>NUCLEOTIDE SEQUENCE [LARGE SCALE GENOMIC DNA]</scope>
    <source>
        <strain evidence="1">WM2013NL</strain>
        <tissue evidence="1">Head and thorax</tissue>
    </source>
</reference>
<dbReference type="EMBL" id="JTDY01000456">
    <property type="protein sequence ID" value="KOB77091.1"/>
    <property type="molecule type" value="Genomic_DNA"/>
</dbReference>
<evidence type="ECO:0000313" key="2">
    <source>
        <dbReference type="Proteomes" id="UP000037510"/>
    </source>
</evidence>
<comment type="caution">
    <text evidence="1">The sequence shown here is derived from an EMBL/GenBank/DDBJ whole genome shotgun (WGS) entry which is preliminary data.</text>
</comment>
<proteinExistence type="predicted"/>
<name>A0A0L7LPF2_OPEBR</name>
<sequence length="551" mass="58926">MWPSSVDGPNGLRFNASLATDVAGSPAQSQTDRLQQTINPSKAVFTIEPNTSKPRVSLPPCLFALRKSGLSSLERLRPLGDASSGGPIQETYSFPQILIVNNKACSLLGYSSDSETGIVVACEGNEAGALFGAESSDKLVGLPVASLIPSIRLPSDATISRTVSKQKATGRTLDGGCFPLCLWISKPDMVETPSWHKKNIKDNIKDKALLAINVRVTYNVSGLLVVDESGIITACNHHFAMLTFGKPHSEVVVSDTDEDSCGAFNGSQKSACMSNVQPSILSTTREKSSSALCLDKSCSMVTHTPTPTQDMVSSISTTEQRNDTSALPDVTSAMSGISIEDENYCHSSISKSRSENILRSEQTNVIKQVNPSEKSNSIYYTSEHSQEVTPTGNAPRVRLNDPSLRLSFDSSKYRSMKTNLPGQVNTDKSSISLDFCDSNETSADFLTPINEMPPSGYVLYTVSTMQLASDSRVQCVWLGVQLEGAPRHTTLASSVASTADNSLVLVLITTVACSARVQCVWLGVQLEGAPRHITLASSVASTADNSLVLVQ</sequence>
<evidence type="ECO:0000313" key="1">
    <source>
        <dbReference type="EMBL" id="KOB77091.1"/>
    </source>
</evidence>
<accession>A0A0L7LPF2</accession>